<evidence type="ECO:0000256" key="2">
    <source>
        <dbReference type="SAM" id="Phobius"/>
    </source>
</evidence>
<evidence type="ECO:0000313" key="4">
    <source>
        <dbReference type="Proteomes" id="UP000037122"/>
    </source>
</evidence>
<evidence type="ECO:0000256" key="1">
    <source>
        <dbReference type="SAM" id="MobiDB-lite"/>
    </source>
</evidence>
<feature type="compositionally biased region" description="Polar residues" evidence="1">
    <location>
        <begin position="52"/>
        <end position="82"/>
    </location>
</feature>
<sequence length="120" mass="13142">MFIPWEPQEHRLVKRAGAEGVVGIVISLCLLVGIVAFAFISQKSVRKLFQPKASQHASSQGQNPPQQRVASYQPRPVTQVTDTLDGLQPVATPPPKYEPPPPPYQAHLREPRNDLSGGTV</sequence>
<dbReference type="VEuPathDB" id="FungiDB:CJJ09_005266"/>
<evidence type="ECO:0000313" key="3">
    <source>
        <dbReference type="EMBL" id="KND99061.1"/>
    </source>
</evidence>
<keyword evidence="2" id="KW-1133">Transmembrane helix</keyword>
<keyword evidence="2" id="KW-0812">Transmembrane</keyword>
<feature type="transmembrane region" description="Helical" evidence="2">
    <location>
        <begin position="20"/>
        <end position="40"/>
    </location>
</feature>
<keyword evidence="2" id="KW-0472">Membrane</keyword>
<name>A0A0L0NXZ4_CANAR</name>
<dbReference type="Proteomes" id="UP000037122">
    <property type="component" value="Unassembled WGS sequence"/>
</dbReference>
<dbReference type="VEuPathDB" id="FungiDB:CJJ07_002449"/>
<dbReference type="VEuPathDB" id="FungiDB:CJI97_004217"/>
<dbReference type="VEuPathDB" id="FungiDB:CJI96_0005182"/>
<dbReference type="EMBL" id="LGST01000027">
    <property type="protein sequence ID" value="KND99061.1"/>
    <property type="molecule type" value="Genomic_DNA"/>
</dbReference>
<feature type="compositionally biased region" description="Pro residues" evidence="1">
    <location>
        <begin position="91"/>
        <end position="104"/>
    </location>
</feature>
<organism evidence="3 4">
    <name type="scientific">Candidozyma auris</name>
    <name type="common">Yeast</name>
    <name type="synonym">Candida auris</name>
    <dbReference type="NCBI Taxonomy" id="498019"/>
    <lineage>
        <taxon>Eukaryota</taxon>
        <taxon>Fungi</taxon>
        <taxon>Dikarya</taxon>
        <taxon>Ascomycota</taxon>
        <taxon>Saccharomycotina</taxon>
        <taxon>Pichiomycetes</taxon>
        <taxon>Metschnikowiaceae</taxon>
        <taxon>Candidozyma</taxon>
    </lineage>
</organism>
<gene>
    <name evidence="3" type="ORF">QG37_04124</name>
</gene>
<dbReference type="AlphaFoldDB" id="A0A0L0NXZ4"/>
<feature type="region of interest" description="Disordered" evidence="1">
    <location>
        <begin position="50"/>
        <end position="120"/>
    </location>
</feature>
<proteinExistence type="predicted"/>
<reference evidence="4" key="1">
    <citation type="journal article" date="2015" name="BMC Genomics">
        <title>Draft genome of a commonly misdiagnosed multidrug resistant pathogen Candida auris.</title>
        <authorList>
            <person name="Chatterjee S."/>
            <person name="Alampalli S.V."/>
            <person name="Nageshan R.K."/>
            <person name="Chettiar S.T."/>
            <person name="Joshi S."/>
            <person name="Tatu U.S."/>
        </authorList>
    </citation>
    <scope>NUCLEOTIDE SEQUENCE [LARGE SCALE GENOMIC DNA]</scope>
    <source>
        <strain evidence="4">6684</strain>
    </source>
</reference>
<dbReference type="VEuPathDB" id="FungiDB:QG37_04124"/>
<comment type="caution">
    <text evidence="3">The sequence shown here is derived from an EMBL/GenBank/DDBJ whole genome shotgun (WGS) entry which is preliminary data.</text>
</comment>
<protein>
    <submittedName>
        <fullName evidence="3">Uncharacterized protein</fullName>
    </submittedName>
</protein>
<accession>A0A0L0NXZ4</accession>